<evidence type="ECO:0000259" key="2">
    <source>
        <dbReference type="Pfam" id="PF05569"/>
    </source>
</evidence>
<accession>A0A1I4YTE0</accession>
<feature type="transmembrane region" description="Helical" evidence="1">
    <location>
        <begin position="93"/>
        <end position="112"/>
    </location>
</feature>
<feature type="transmembrane region" description="Helical" evidence="1">
    <location>
        <begin position="35"/>
        <end position="54"/>
    </location>
</feature>
<organism evidence="3 4">
    <name type="scientific">Bizionia echini</name>
    <dbReference type="NCBI Taxonomy" id="649333"/>
    <lineage>
        <taxon>Bacteria</taxon>
        <taxon>Pseudomonadati</taxon>
        <taxon>Bacteroidota</taxon>
        <taxon>Flavobacteriia</taxon>
        <taxon>Flavobacteriales</taxon>
        <taxon>Flavobacteriaceae</taxon>
        <taxon>Bizionia</taxon>
    </lineage>
</organism>
<dbReference type="Pfam" id="PF05569">
    <property type="entry name" value="Peptidase_M56"/>
    <property type="match status" value="1"/>
</dbReference>
<name>A0A1I4YTE0_9FLAO</name>
<dbReference type="PANTHER" id="PTHR34978">
    <property type="entry name" value="POSSIBLE SENSOR-TRANSDUCER PROTEIN BLAR"/>
    <property type="match status" value="1"/>
</dbReference>
<dbReference type="InterPro" id="IPR008756">
    <property type="entry name" value="Peptidase_M56"/>
</dbReference>
<keyword evidence="4" id="KW-1185">Reference proteome</keyword>
<keyword evidence="1" id="KW-0472">Membrane</keyword>
<dbReference type="STRING" id="649333.SAMN04487989_101276"/>
<feature type="domain" description="Peptidase M56" evidence="2">
    <location>
        <begin position="157"/>
        <end position="258"/>
    </location>
</feature>
<dbReference type="InterPro" id="IPR052173">
    <property type="entry name" value="Beta-lactam_resp_regulator"/>
</dbReference>
<keyword evidence="1" id="KW-1133">Transmembrane helix</keyword>
<feature type="transmembrane region" description="Helical" evidence="1">
    <location>
        <begin position="182"/>
        <end position="201"/>
    </location>
</feature>
<feature type="transmembrane region" description="Helical" evidence="1">
    <location>
        <begin position="6"/>
        <end position="23"/>
    </location>
</feature>
<dbReference type="EMBL" id="FOVN01000001">
    <property type="protein sequence ID" value="SFN41292.1"/>
    <property type="molecule type" value="Genomic_DNA"/>
</dbReference>
<dbReference type="AlphaFoldDB" id="A0A1I4YTE0"/>
<gene>
    <name evidence="3" type="ORF">SAMN04487989_101276</name>
</gene>
<dbReference type="RefSeq" id="WP_092205857.1">
    <property type="nucleotide sequence ID" value="NZ_FOVN01000001.1"/>
</dbReference>
<dbReference type="Proteomes" id="UP000198705">
    <property type="component" value="Unassembled WGS sequence"/>
</dbReference>
<evidence type="ECO:0000313" key="4">
    <source>
        <dbReference type="Proteomes" id="UP000198705"/>
    </source>
</evidence>
<evidence type="ECO:0000256" key="1">
    <source>
        <dbReference type="SAM" id="Phobius"/>
    </source>
</evidence>
<dbReference type="CDD" id="cd07341">
    <property type="entry name" value="M56_BlaR1_MecR1_like"/>
    <property type="match status" value="1"/>
</dbReference>
<protein>
    <submittedName>
        <fullName evidence="3">TonB protein C-terminal</fullName>
    </submittedName>
</protein>
<reference evidence="4" key="1">
    <citation type="submission" date="2016-10" db="EMBL/GenBank/DDBJ databases">
        <authorList>
            <person name="Varghese N."/>
            <person name="Submissions S."/>
        </authorList>
    </citation>
    <scope>NUCLEOTIDE SEQUENCE [LARGE SCALE GENOMIC DNA]</scope>
    <source>
        <strain evidence="4">DSM 23925</strain>
    </source>
</reference>
<evidence type="ECO:0000313" key="3">
    <source>
        <dbReference type="EMBL" id="SFN41292.1"/>
    </source>
</evidence>
<dbReference type="Gene3D" id="3.30.1150.10">
    <property type="match status" value="1"/>
</dbReference>
<keyword evidence="1" id="KW-0812">Transmembrane</keyword>
<dbReference type="OrthoDB" id="1522859at2"/>
<sequence length="475" mass="54990">MIHYILQVIAFQLFFLFIYDLFLRKETFFNWNRAYLLVTVMLSVILPFIKVSGFKEAIPKEFVLNLPLILSQTPNTIYLEEVVITGSNTSHSFLWYFSLLLVVGSALAVSFFSLRLFKIIKLIYQNPRQKDGAVYYVHLLKSRLAFSFFNYVFLGENIKETEREQIVKHELIHVNQKHTWDLLFFELFRIVFWFNPLVYMYQNRMADLHEFIADSQAVKQNKNQYYENLLAQIFDTNPVSFINPFFKQSLIKKRIIMLQKTKSKQVQLIKYTLLIPTVLGMLLYSSCSEEATQPEVIEVVEQELTIQDQIDMLKNSIEAKGDLSESEKEALKNILAKTSNGEIIEVVEVASLASDVEVPIHMVEKVPTFPGCETETSNKEDKLCMSKKLNAFVAKNFNTELAKSLNLSGVAQIRVFFKINELGEVVDIKARAPHPELEVEAKRVLNMLPNLIPGEYQGKKVTVPYYLPIKFKIND</sequence>
<proteinExistence type="predicted"/>
<dbReference type="PANTHER" id="PTHR34978:SF3">
    <property type="entry name" value="SLR0241 PROTEIN"/>
    <property type="match status" value="1"/>
</dbReference>